<dbReference type="Proteomes" id="UP000265703">
    <property type="component" value="Unassembled WGS sequence"/>
</dbReference>
<evidence type="ECO:0000313" key="3">
    <source>
        <dbReference type="Proteomes" id="UP000265703"/>
    </source>
</evidence>
<gene>
    <name evidence="2" type="ORF">C1645_838035</name>
</gene>
<organism evidence="2 3">
    <name type="scientific">Glomus cerebriforme</name>
    <dbReference type="NCBI Taxonomy" id="658196"/>
    <lineage>
        <taxon>Eukaryota</taxon>
        <taxon>Fungi</taxon>
        <taxon>Fungi incertae sedis</taxon>
        <taxon>Mucoromycota</taxon>
        <taxon>Glomeromycotina</taxon>
        <taxon>Glomeromycetes</taxon>
        <taxon>Glomerales</taxon>
        <taxon>Glomeraceae</taxon>
        <taxon>Glomus</taxon>
    </lineage>
</organism>
<name>A0A397SEG7_9GLOM</name>
<feature type="signal peptide" evidence="1">
    <location>
        <begin position="1"/>
        <end position="20"/>
    </location>
</feature>
<evidence type="ECO:0000256" key="1">
    <source>
        <dbReference type="SAM" id="SignalP"/>
    </source>
</evidence>
<sequence>MAKLMKSIIFILLMLTLALAQDIFPTIPYIPPNPENTKNCDLWESCSKCFNPETFWSCNCPPGVSTTKDPFCESCDCQTFDPVDDYQCQRGYNCDCSCNL</sequence>
<comment type="caution">
    <text evidence="2">The sequence shown here is derived from an EMBL/GenBank/DDBJ whole genome shotgun (WGS) entry which is preliminary data.</text>
</comment>
<evidence type="ECO:0008006" key="4">
    <source>
        <dbReference type="Google" id="ProtNLM"/>
    </source>
</evidence>
<reference evidence="2 3" key="1">
    <citation type="submission" date="2018-06" db="EMBL/GenBank/DDBJ databases">
        <title>Comparative genomics reveals the genomic features of Rhizophagus irregularis, R. cerebriforme, R. diaphanum and Gigaspora rosea, and their symbiotic lifestyle signature.</title>
        <authorList>
            <person name="Morin E."/>
            <person name="San Clemente H."/>
            <person name="Chen E.C.H."/>
            <person name="De La Providencia I."/>
            <person name="Hainaut M."/>
            <person name="Kuo A."/>
            <person name="Kohler A."/>
            <person name="Murat C."/>
            <person name="Tang N."/>
            <person name="Roy S."/>
            <person name="Loubradou J."/>
            <person name="Henrissat B."/>
            <person name="Grigoriev I.V."/>
            <person name="Corradi N."/>
            <person name="Roux C."/>
            <person name="Martin F.M."/>
        </authorList>
    </citation>
    <scope>NUCLEOTIDE SEQUENCE [LARGE SCALE GENOMIC DNA]</scope>
    <source>
        <strain evidence="2 3">DAOM 227022</strain>
    </source>
</reference>
<keyword evidence="1" id="KW-0732">Signal</keyword>
<protein>
    <recommendedName>
        <fullName evidence="4">Bowman-Birk serine protease inhibitors family domain-containing protein</fullName>
    </recommendedName>
</protein>
<evidence type="ECO:0000313" key="2">
    <source>
        <dbReference type="EMBL" id="RIA80804.1"/>
    </source>
</evidence>
<feature type="chain" id="PRO_5017424016" description="Bowman-Birk serine protease inhibitors family domain-containing protein" evidence="1">
    <location>
        <begin position="21"/>
        <end position="100"/>
    </location>
</feature>
<keyword evidence="3" id="KW-1185">Reference proteome</keyword>
<dbReference type="AlphaFoldDB" id="A0A397SEG7"/>
<proteinExistence type="predicted"/>
<accession>A0A397SEG7</accession>
<dbReference type="EMBL" id="QKYT01000894">
    <property type="protein sequence ID" value="RIA80804.1"/>
    <property type="molecule type" value="Genomic_DNA"/>
</dbReference>